<evidence type="ECO:0000256" key="4">
    <source>
        <dbReference type="RuleBase" id="RU362118"/>
    </source>
</evidence>
<name>A0A929B906_9PSEU</name>
<keyword evidence="6" id="KW-1185">Reference proteome</keyword>
<feature type="modified residue" description="N6-(pyridoxal phosphate)lysine" evidence="3">
    <location>
        <position position="207"/>
    </location>
</feature>
<gene>
    <name evidence="5" type="ORF">IQ251_08195</name>
</gene>
<keyword evidence="2 3" id="KW-0663">Pyridoxal phosphate</keyword>
<reference evidence="5" key="1">
    <citation type="submission" date="2020-10" db="EMBL/GenBank/DDBJ databases">
        <title>Diversity and distribution of actinomycetes associated with coral in the coast of Hainan.</title>
        <authorList>
            <person name="Li F."/>
        </authorList>
    </citation>
    <scope>NUCLEOTIDE SEQUENCE</scope>
    <source>
        <strain evidence="5">HNM0983</strain>
    </source>
</reference>
<dbReference type="InterPro" id="IPR000277">
    <property type="entry name" value="Cys/Met-Metab_PyrdxlP-dep_enz"/>
</dbReference>
<dbReference type="Pfam" id="PF01053">
    <property type="entry name" value="Cys_Met_Meta_PP"/>
    <property type="match status" value="1"/>
</dbReference>
<dbReference type="AlphaFoldDB" id="A0A929B906"/>
<comment type="similarity">
    <text evidence="4">Belongs to the trans-sulfuration enzymes family.</text>
</comment>
<dbReference type="InterPro" id="IPR015421">
    <property type="entry name" value="PyrdxlP-dep_Trfase_major"/>
</dbReference>
<evidence type="ECO:0000313" key="6">
    <source>
        <dbReference type="Proteomes" id="UP000598360"/>
    </source>
</evidence>
<dbReference type="GO" id="GO:0019346">
    <property type="term" value="P:transsulfuration"/>
    <property type="evidence" value="ECO:0007669"/>
    <property type="project" value="InterPro"/>
</dbReference>
<dbReference type="Gene3D" id="3.90.1150.10">
    <property type="entry name" value="Aspartate Aminotransferase, domain 1"/>
    <property type="match status" value="1"/>
</dbReference>
<keyword evidence="5" id="KW-0456">Lyase</keyword>
<dbReference type="Gene3D" id="3.40.640.10">
    <property type="entry name" value="Type I PLP-dependent aspartate aminotransferase-like (Major domain)"/>
    <property type="match status" value="1"/>
</dbReference>
<evidence type="ECO:0000256" key="1">
    <source>
        <dbReference type="ARBA" id="ARBA00001933"/>
    </source>
</evidence>
<dbReference type="EMBL" id="JADEYC010000012">
    <property type="protein sequence ID" value="MBE9374430.1"/>
    <property type="molecule type" value="Genomic_DNA"/>
</dbReference>
<accession>A0A929B906</accession>
<dbReference type="GO" id="GO:0005737">
    <property type="term" value="C:cytoplasm"/>
    <property type="evidence" value="ECO:0007669"/>
    <property type="project" value="TreeGrafter"/>
</dbReference>
<evidence type="ECO:0000256" key="3">
    <source>
        <dbReference type="PIRSR" id="PIRSR001434-2"/>
    </source>
</evidence>
<dbReference type="NCBIfam" id="NF005758">
    <property type="entry name" value="PRK07582.1"/>
    <property type="match status" value="1"/>
</dbReference>
<dbReference type="Proteomes" id="UP000598360">
    <property type="component" value="Unassembled WGS sequence"/>
</dbReference>
<dbReference type="PANTHER" id="PTHR11808:SF85">
    <property type="entry name" value="CYSTATHIONINE GAMMA-LYASE-RELATED"/>
    <property type="match status" value="1"/>
</dbReference>
<dbReference type="InterPro" id="IPR015424">
    <property type="entry name" value="PyrdxlP-dep_Trfase"/>
</dbReference>
<dbReference type="GO" id="GO:0030170">
    <property type="term" value="F:pyridoxal phosphate binding"/>
    <property type="evidence" value="ECO:0007669"/>
    <property type="project" value="InterPro"/>
</dbReference>
<evidence type="ECO:0000256" key="2">
    <source>
        <dbReference type="ARBA" id="ARBA00022898"/>
    </source>
</evidence>
<dbReference type="RefSeq" id="WP_193927861.1">
    <property type="nucleotide sequence ID" value="NZ_JADEYC010000012.1"/>
</dbReference>
<dbReference type="InterPro" id="IPR015422">
    <property type="entry name" value="PyrdxlP-dep_Trfase_small"/>
</dbReference>
<comment type="caution">
    <text evidence="5">The sequence shown here is derived from an EMBL/GenBank/DDBJ whole genome shotgun (WGS) entry which is preliminary data.</text>
</comment>
<dbReference type="PIRSF" id="PIRSF001434">
    <property type="entry name" value="CGS"/>
    <property type="match status" value="1"/>
</dbReference>
<proteinExistence type="inferred from homology"/>
<sequence length="383" mass="40805">MDFPTFSASTFDGAEFGDGTRCVHGGHPEPATGMPLLGGPVFAAPYHLGGQEQGADFYGRAGNPTWRALETAVGELDGGQCVLLPSGMAAVHTLLRTVLRSGDGLVIPSDGYYATRDLVHDQLADLALDVREVPTPGPWSDELFDGVRLVLLETPSNPGLDVCDIAELARRAHAAGALLAVDNTTATPLGQRPLELGADIALASDTKALSGHSDVLMGHVSVRDEQLAERLRRARTLSGAIPGPFETWLVHRSMGTLDLRLRRQAENAAALVDALRDHPAVTGLRWTGDPHDRDHELASRQMRRFGGVLHFELADAAAVEDFVRRSELVVAATSFGGLHSTVDRRAQFGDPVSGGFVRFSCGCEDPADLVADVLRALDTVTSV</sequence>
<evidence type="ECO:0000313" key="5">
    <source>
        <dbReference type="EMBL" id="MBE9374430.1"/>
    </source>
</evidence>
<dbReference type="PANTHER" id="PTHR11808">
    <property type="entry name" value="TRANS-SULFURATION ENZYME FAMILY MEMBER"/>
    <property type="match status" value="1"/>
</dbReference>
<protein>
    <submittedName>
        <fullName evidence="5">Cystathionine gamma-lyase</fullName>
        <ecNumber evidence="5">4.4.1.1</ecNumber>
    </submittedName>
</protein>
<dbReference type="GO" id="GO:0004123">
    <property type="term" value="F:cystathionine gamma-lyase activity"/>
    <property type="evidence" value="ECO:0007669"/>
    <property type="project" value="TreeGrafter"/>
</dbReference>
<organism evidence="5 6">
    <name type="scientific">Saccharopolyspora montiporae</name>
    <dbReference type="NCBI Taxonomy" id="2781240"/>
    <lineage>
        <taxon>Bacteria</taxon>
        <taxon>Bacillati</taxon>
        <taxon>Actinomycetota</taxon>
        <taxon>Actinomycetes</taxon>
        <taxon>Pseudonocardiales</taxon>
        <taxon>Pseudonocardiaceae</taxon>
        <taxon>Saccharopolyspora</taxon>
    </lineage>
</organism>
<dbReference type="SUPFAM" id="SSF53383">
    <property type="entry name" value="PLP-dependent transferases"/>
    <property type="match status" value="1"/>
</dbReference>
<dbReference type="GO" id="GO:0019343">
    <property type="term" value="P:cysteine biosynthetic process via cystathionine"/>
    <property type="evidence" value="ECO:0007669"/>
    <property type="project" value="TreeGrafter"/>
</dbReference>
<dbReference type="EC" id="4.4.1.1" evidence="5"/>
<comment type="cofactor">
    <cofactor evidence="1 4">
        <name>pyridoxal 5'-phosphate</name>
        <dbReference type="ChEBI" id="CHEBI:597326"/>
    </cofactor>
</comment>